<feature type="compositionally biased region" description="Polar residues" evidence="1">
    <location>
        <begin position="514"/>
        <end position="523"/>
    </location>
</feature>
<feature type="compositionally biased region" description="Basic and acidic residues" evidence="1">
    <location>
        <begin position="992"/>
        <end position="1006"/>
    </location>
</feature>
<feature type="compositionally biased region" description="Low complexity" evidence="1">
    <location>
        <begin position="1519"/>
        <end position="1528"/>
    </location>
</feature>
<feature type="compositionally biased region" description="Polar residues" evidence="1">
    <location>
        <begin position="1425"/>
        <end position="1443"/>
    </location>
</feature>
<feature type="compositionally biased region" description="Low complexity" evidence="1">
    <location>
        <begin position="1772"/>
        <end position="1787"/>
    </location>
</feature>
<feature type="compositionally biased region" description="Basic and acidic residues" evidence="1">
    <location>
        <begin position="1110"/>
        <end position="1133"/>
    </location>
</feature>
<feature type="compositionally biased region" description="Low complexity" evidence="1">
    <location>
        <begin position="1697"/>
        <end position="1711"/>
    </location>
</feature>
<accession>A0A8D8LUB3</accession>
<protein>
    <submittedName>
        <fullName evidence="2">WASH complex subunit FAM21</fullName>
    </submittedName>
</protein>
<feature type="compositionally biased region" description="Low complexity" evidence="1">
    <location>
        <begin position="1487"/>
        <end position="1508"/>
    </location>
</feature>
<feature type="compositionally biased region" description="Low complexity" evidence="1">
    <location>
        <begin position="409"/>
        <end position="419"/>
    </location>
</feature>
<feature type="compositionally biased region" description="Polar residues" evidence="1">
    <location>
        <begin position="1382"/>
        <end position="1393"/>
    </location>
</feature>
<feature type="region of interest" description="Disordered" evidence="1">
    <location>
        <begin position="93"/>
        <end position="112"/>
    </location>
</feature>
<feature type="compositionally biased region" description="Basic and acidic residues" evidence="1">
    <location>
        <begin position="93"/>
        <end position="104"/>
    </location>
</feature>
<feature type="region of interest" description="Disordered" evidence="1">
    <location>
        <begin position="727"/>
        <end position="793"/>
    </location>
</feature>
<feature type="region of interest" description="Disordered" evidence="1">
    <location>
        <begin position="182"/>
        <end position="245"/>
    </location>
</feature>
<feature type="compositionally biased region" description="Basic and acidic residues" evidence="1">
    <location>
        <begin position="1796"/>
        <end position="1805"/>
    </location>
</feature>
<feature type="compositionally biased region" description="Basic and acidic residues" evidence="1">
    <location>
        <begin position="613"/>
        <end position="633"/>
    </location>
</feature>
<feature type="region of interest" description="Disordered" evidence="1">
    <location>
        <begin position="1487"/>
        <end position="1805"/>
    </location>
</feature>
<feature type="compositionally biased region" description="Basic and acidic residues" evidence="1">
    <location>
        <begin position="1639"/>
        <end position="1674"/>
    </location>
</feature>
<feature type="compositionally biased region" description="Polar residues" evidence="1">
    <location>
        <begin position="1090"/>
        <end position="1100"/>
    </location>
</feature>
<organism evidence="2">
    <name type="scientific">Cacopsylla melanoneura</name>
    <dbReference type="NCBI Taxonomy" id="428564"/>
    <lineage>
        <taxon>Eukaryota</taxon>
        <taxon>Metazoa</taxon>
        <taxon>Ecdysozoa</taxon>
        <taxon>Arthropoda</taxon>
        <taxon>Hexapoda</taxon>
        <taxon>Insecta</taxon>
        <taxon>Pterygota</taxon>
        <taxon>Neoptera</taxon>
        <taxon>Paraneoptera</taxon>
        <taxon>Hemiptera</taxon>
        <taxon>Sternorrhyncha</taxon>
        <taxon>Psylloidea</taxon>
        <taxon>Psyllidae</taxon>
        <taxon>Psyllinae</taxon>
        <taxon>Cacopsylla</taxon>
    </lineage>
</organism>
<feature type="compositionally biased region" description="Polar residues" evidence="1">
    <location>
        <begin position="290"/>
        <end position="316"/>
    </location>
</feature>
<feature type="compositionally biased region" description="Acidic residues" evidence="1">
    <location>
        <begin position="1723"/>
        <end position="1732"/>
    </location>
</feature>
<proteinExistence type="predicted"/>
<feature type="compositionally biased region" description="Polar residues" evidence="1">
    <location>
        <begin position="1567"/>
        <end position="1586"/>
    </location>
</feature>
<feature type="compositionally biased region" description="Basic residues" evidence="1">
    <location>
        <begin position="1339"/>
        <end position="1356"/>
    </location>
</feature>
<feature type="compositionally biased region" description="Basic and acidic residues" evidence="1">
    <location>
        <begin position="524"/>
        <end position="545"/>
    </location>
</feature>
<evidence type="ECO:0000256" key="1">
    <source>
        <dbReference type="SAM" id="MobiDB-lite"/>
    </source>
</evidence>
<feature type="compositionally biased region" description="Polar residues" evidence="1">
    <location>
        <begin position="232"/>
        <end position="245"/>
    </location>
</feature>
<sequence length="1805" mass="199756">MAHREFTDQMRDMCENWNLSRDAALLEHLENLSKTIIQESEGILQSVKKIEFDVNRTAISVSTSRNSLQALSDTQFIENKIEEIEELAISENSEKFGSHSKQEDSITSPSSTDCIRTSILAGVKIIDDNFEVIPIPKNDSDSEDDDEEVILKAQNKFLSRPTPHLIGSTDFFRDNTVGILELSSQEESEDEMPSPKSTGSLNEEIPSLSQLTEPTPTTPSMSYPTPLYRPVETSQTGPPLTPSFQDQLSEKLQSTAQNDLSDIHHIIGKTGPPQLFPSSGSTSEDENSSLFDQTPPSSKQTLSESVLPTSSITQENLPAKSVDPPSESENVPPKKLIGDREKSITSSLLNEMLSKNILQNNAIKKEQPKNEPESVKVEPKAVSPELFEKTDSFLPKPPKRTQTSQKSVKSSLAKSLFESSSDEDEAPQWIPDNSRNQERFHSDIKNIQGNSYSEKVPPPYIPNSNNSVDNAAIVNTNVPLDQEKIASPVNKYTSNLAKVLPDITHPKPLKKSLPSENTQQFDRSSGKKVAESSKKEAKPNKEPNNKTKTKVPSIFDESDEEIIDYPKTSKTTQPPSNVMSKPEHISNQGKKKIVSLFDDDSDDDIMSEPPKTVNKEQSEPELRSEIPRNEKSIPRANKTNQQITKELNQDNNFDNENNYDIFSEVSTKPKYSTSSNPSKAPESKAKTNQPTNKNKDDDTFVFNKTENTQEIVKKPVVSLFSDSDSEDDLFAIPKSSRESKPSSSLVLNDDDLFGIPKPYRESSQPIDSGLKDDILKPKPESKPSNSGVKDYDDLFAMPKPKLANKPTAVKENGLFVTPKPKLDSISAVKDEDVYEIPRANSDTKPMDEDELFSIPKINSETKRSDSMVKEDDLFVVAKPNLETNSVVNKTNVEKPSQKVSNASRSDIFDEIDSEANTQPGSSVIATFQTNESEVLNTSNKLSKAVDAKVEPSITNNGTTLKTSVIRSNALNLFSDDNNSDKPENVTSLLSNSEEKVEEIRDQKELPSRNSSENISELPKDVNIKSTAVNKANGKDDEMFKINVIKETPPPFVKYKDELNLFTTDKKNTIDLFNSNDSENSDSELWDNIPKSKTTPRNINNEIIVEPVPNEVKDSTQSKFPAKQEKVLDKEKSSQSKLEIPPYNDSGDDSSHQINKDKYLVATEADTQSPKLADSKKSLNLLENNQPQTVVKVDEEKSISSSKVHSLVNSFSLSSESEPSSPLFPEDKSVRSVKVTTEAKIITKTNKDNLDGIVSSVVKKPEKLPASMKLNINLAGLVPGQTFTKKTIDSLKKNEKTPEDPYESDRTPDLLPSTASDISPQSDLTSPETGTGFLPSLTKGRAKILNKRKPPTKRRSMKSSDLSQDTTNSDSIVEPPNKETATKDSMSAIPTHTMNQPVVFKESLSAYSNEGQSSIETKNTIVKLTNENKIQGSSETKNTTVNPSTDEKKALPKASDSILEDNFLDKKKISIFDNSDDEDDIFNEIVAKKSQVSTSKQSSSLVQKSEVSKIAVSKPESTDIKTTSKSSSKPIANTSSIATAINTTVKDTKPENISNPELEPVEAKIKPPQTQRNDSSNSSKTLFSNANKLKKNPILFNDEDDDDLFGPISKAQNISTRKISNASNDKEIVTKSSENVNKPSVDKPLNKSDPDVNKPMKPSETKIERGEDILNRESDNIDNTNKTNDKPPAKASVKSEVNNMSNSKPSANSSVSRETNSKKNTLFGDDDSDEDIFESLNRSKTKDNYNNNKIDNNGKLFNDNQSDDDDLFKISSKDVSSGSKKSFTSSKKTVPQNQTREYLEDPLSKF</sequence>
<feature type="compositionally biased region" description="Polar residues" evidence="1">
    <location>
        <begin position="637"/>
        <end position="646"/>
    </location>
</feature>
<feature type="compositionally biased region" description="Polar residues" evidence="1">
    <location>
        <begin position="1358"/>
        <end position="1370"/>
    </location>
</feature>
<evidence type="ECO:0000313" key="2">
    <source>
        <dbReference type="EMBL" id="CAG6616504.1"/>
    </source>
</evidence>
<feature type="region of interest" description="Disordered" evidence="1">
    <location>
        <begin position="972"/>
        <end position="1018"/>
    </location>
</feature>
<feature type="compositionally biased region" description="Polar residues" evidence="1">
    <location>
        <begin position="1312"/>
        <end position="1328"/>
    </location>
</feature>
<feature type="region of interest" description="Disordered" evidence="1">
    <location>
        <begin position="1072"/>
        <end position="1152"/>
    </location>
</feature>
<name>A0A8D8LUB3_9HEMI</name>
<feature type="region of interest" description="Disordered" evidence="1">
    <location>
        <begin position="503"/>
        <end position="707"/>
    </location>
</feature>
<feature type="compositionally biased region" description="Basic and acidic residues" evidence="1">
    <location>
        <begin position="769"/>
        <end position="781"/>
    </location>
</feature>
<feature type="compositionally biased region" description="Polar residues" evidence="1">
    <location>
        <begin position="1609"/>
        <end position="1622"/>
    </location>
</feature>
<feature type="compositionally biased region" description="Low complexity" evidence="1">
    <location>
        <begin position="649"/>
        <end position="660"/>
    </location>
</feature>
<feature type="compositionally biased region" description="Basic and acidic residues" evidence="1">
    <location>
        <begin position="1288"/>
        <end position="1307"/>
    </location>
</feature>
<feature type="compositionally biased region" description="Polar residues" evidence="1">
    <location>
        <begin position="664"/>
        <end position="678"/>
    </location>
</feature>
<feature type="region of interest" description="Disordered" evidence="1">
    <location>
        <begin position="359"/>
        <end position="438"/>
    </location>
</feature>
<feature type="region of interest" description="Disordered" evidence="1">
    <location>
        <begin position="1288"/>
        <end position="1393"/>
    </location>
</feature>
<dbReference type="EMBL" id="HBUF01036004">
    <property type="protein sequence ID" value="CAG6616504.1"/>
    <property type="molecule type" value="Transcribed_RNA"/>
</dbReference>
<feature type="compositionally biased region" description="Polar residues" evidence="1">
    <location>
        <begin position="195"/>
        <end position="211"/>
    </location>
</feature>
<feature type="compositionally biased region" description="Polar residues" evidence="1">
    <location>
        <begin position="1529"/>
        <end position="1554"/>
    </location>
</feature>
<feature type="compositionally biased region" description="Polar residues" evidence="1">
    <location>
        <begin position="568"/>
        <end position="579"/>
    </location>
</feature>
<feature type="compositionally biased region" description="Low complexity" evidence="1">
    <location>
        <begin position="1743"/>
        <end position="1757"/>
    </location>
</feature>
<feature type="compositionally biased region" description="Low complexity" evidence="1">
    <location>
        <begin position="212"/>
        <end position="226"/>
    </location>
</feature>
<feature type="compositionally biased region" description="Basic and acidic residues" evidence="1">
    <location>
        <begin position="363"/>
        <end position="379"/>
    </location>
</feature>
<feature type="region of interest" description="Disordered" evidence="1">
    <location>
        <begin position="265"/>
        <end position="343"/>
    </location>
</feature>
<feature type="region of interest" description="Disordered" evidence="1">
    <location>
        <begin position="1425"/>
        <end position="1455"/>
    </location>
</feature>
<feature type="compositionally biased region" description="Acidic residues" evidence="1">
    <location>
        <begin position="597"/>
        <end position="606"/>
    </location>
</feature>
<reference evidence="2" key="1">
    <citation type="submission" date="2021-05" db="EMBL/GenBank/DDBJ databases">
        <authorList>
            <person name="Alioto T."/>
            <person name="Alioto T."/>
            <person name="Gomez Garrido J."/>
        </authorList>
    </citation>
    <scope>NUCLEOTIDE SEQUENCE</scope>
</reference>